<dbReference type="GO" id="GO:0035999">
    <property type="term" value="P:tetrahydrofolate interconversion"/>
    <property type="evidence" value="ECO:0007669"/>
    <property type="project" value="UniProtKB-UniPathway"/>
</dbReference>
<organism evidence="8 9">
    <name type="scientific">Ectocarpus siliculosus</name>
    <name type="common">Brown alga</name>
    <name type="synonym">Conferva siliculosa</name>
    <dbReference type="NCBI Taxonomy" id="2880"/>
    <lineage>
        <taxon>Eukaryota</taxon>
        <taxon>Sar</taxon>
        <taxon>Stramenopiles</taxon>
        <taxon>Ochrophyta</taxon>
        <taxon>PX clade</taxon>
        <taxon>Phaeophyceae</taxon>
        <taxon>Ectocarpales</taxon>
        <taxon>Ectocarpaceae</taxon>
        <taxon>Ectocarpus</taxon>
    </lineage>
</organism>
<evidence type="ECO:0000313" key="9">
    <source>
        <dbReference type="Proteomes" id="UP000002630"/>
    </source>
</evidence>
<keyword evidence="7" id="KW-0560">Oxidoreductase</keyword>
<evidence type="ECO:0000256" key="3">
    <source>
        <dbReference type="ARBA" id="ARBA00006743"/>
    </source>
</evidence>
<comment type="cofactor">
    <cofactor evidence="1">
        <name>FAD</name>
        <dbReference type="ChEBI" id="CHEBI:57692"/>
    </cofactor>
</comment>
<dbReference type="EMBL" id="FN649014">
    <property type="protein sequence ID" value="CBN75300.1"/>
    <property type="molecule type" value="Genomic_DNA"/>
</dbReference>
<dbReference type="eggNOG" id="KOG0564">
    <property type="taxonomic scope" value="Eukaryota"/>
</dbReference>
<dbReference type="InParanoid" id="D8LT26"/>
<evidence type="ECO:0000256" key="1">
    <source>
        <dbReference type="ARBA" id="ARBA00001974"/>
    </source>
</evidence>
<dbReference type="NCBIfam" id="TIGR00677">
    <property type="entry name" value="fadh2_euk"/>
    <property type="match status" value="1"/>
</dbReference>
<keyword evidence="9" id="KW-1185">Reference proteome</keyword>
<dbReference type="GO" id="GO:0004489">
    <property type="term" value="F:methylenetetrahydrofolate reductase [NAD(P)H] activity"/>
    <property type="evidence" value="ECO:0007669"/>
    <property type="project" value="InterPro"/>
</dbReference>
<dbReference type="Pfam" id="PF02219">
    <property type="entry name" value="MTHFR"/>
    <property type="match status" value="1"/>
</dbReference>
<dbReference type="GO" id="GO:0071949">
    <property type="term" value="F:FAD binding"/>
    <property type="evidence" value="ECO:0007669"/>
    <property type="project" value="TreeGrafter"/>
</dbReference>
<protein>
    <submittedName>
        <fullName evidence="8">Uncharacterized protein</fullName>
    </submittedName>
</protein>
<reference evidence="8 9" key="1">
    <citation type="journal article" date="2010" name="Nature">
        <title>The Ectocarpus genome and the independent evolution of multicellularity in brown algae.</title>
        <authorList>
            <person name="Cock J.M."/>
            <person name="Sterck L."/>
            <person name="Rouze P."/>
            <person name="Scornet D."/>
            <person name="Allen A.E."/>
            <person name="Amoutzias G."/>
            <person name="Anthouard V."/>
            <person name="Artiguenave F."/>
            <person name="Aury J.M."/>
            <person name="Badger J.H."/>
            <person name="Beszteri B."/>
            <person name="Billiau K."/>
            <person name="Bonnet E."/>
            <person name="Bothwell J.H."/>
            <person name="Bowler C."/>
            <person name="Boyen C."/>
            <person name="Brownlee C."/>
            <person name="Carrano C.J."/>
            <person name="Charrier B."/>
            <person name="Cho G.Y."/>
            <person name="Coelho S.M."/>
            <person name="Collen J."/>
            <person name="Corre E."/>
            <person name="Da Silva C."/>
            <person name="Delage L."/>
            <person name="Delaroque N."/>
            <person name="Dittami S.M."/>
            <person name="Doulbeau S."/>
            <person name="Elias M."/>
            <person name="Farnham G."/>
            <person name="Gachon C.M."/>
            <person name="Gschloessl B."/>
            <person name="Heesch S."/>
            <person name="Jabbari K."/>
            <person name="Jubin C."/>
            <person name="Kawai H."/>
            <person name="Kimura K."/>
            <person name="Kloareg B."/>
            <person name="Kupper F.C."/>
            <person name="Lang D."/>
            <person name="Le Bail A."/>
            <person name="Leblanc C."/>
            <person name="Lerouge P."/>
            <person name="Lohr M."/>
            <person name="Lopez P.J."/>
            <person name="Martens C."/>
            <person name="Maumus F."/>
            <person name="Michel G."/>
            <person name="Miranda-Saavedra D."/>
            <person name="Morales J."/>
            <person name="Moreau H."/>
            <person name="Motomura T."/>
            <person name="Nagasato C."/>
            <person name="Napoli C.A."/>
            <person name="Nelson D.R."/>
            <person name="Nyvall-Collen P."/>
            <person name="Peters A.F."/>
            <person name="Pommier C."/>
            <person name="Potin P."/>
            <person name="Poulain J."/>
            <person name="Quesneville H."/>
            <person name="Read B."/>
            <person name="Rensing S.A."/>
            <person name="Ritter A."/>
            <person name="Rousvoal S."/>
            <person name="Samanta M."/>
            <person name="Samson G."/>
            <person name="Schroeder D.C."/>
            <person name="Segurens B."/>
            <person name="Strittmatter M."/>
            <person name="Tonon T."/>
            <person name="Tregear J.W."/>
            <person name="Valentin K."/>
            <person name="von Dassow P."/>
            <person name="Yamagishi T."/>
            <person name="Van de Peer Y."/>
            <person name="Wincker P."/>
        </authorList>
    </citation>
    <scope>NUCLEOTIDE SEQUENCE [LARGE SCALE GENOMIC DNA]</scope>
    <source>
        <strain evidence="9">Ec32 / CCAP1310/4</strain>
    </source>
</reference>
<evidence type="ECO:0000256" key="4">
    <source>
        <dbReference type="ARBA" id="ARBA00022630"/>
    </source>
</evidence>
<comment type="similarity">
    <text evidence="3">Belongs to the methylenetetrahydrofolate reductase family.</text>
</comment>
<name>D8LT26_ECTSI</name>
<sequence>MKIIDKIQQAMEAKEPFYSFEFFPPKTSAGVENLSARMERMATLEPLFVDVTWGAGGSTSDLTLAISANAQKYLGVEVLMHLTCTNLKVEEIKGALNKAREAGIQNILALRGDPAKGLGNWEAAEGGLRHAIDLVRLIREEHGDYFGVAVAGHPEGHVDGRTGAEEGGQDDDRRDEGWEALELKRLKEKVDAGADFVITQFFYDTEAFLSYVKRCREVGITCPIIPGIMAIQNYNAFARMTDFCETRVPSDVREALKPITSDDDAVKDYGVDLGIRMCKALTEAGTPGVVLKRVGCGGN</sequence>
<dbReference type="PANTHER" id="PTHR45754">
    <property type="entry name" value="METHYLENETETRAHYDROFOLATE REDUCTASE"/>
    <property type="match status" value="1"/>
</dbReference>
<dbReference type="Proteomes" id="UP000002630">
    <property type="component" value="Linkage Group LG06"/>
</dbReference>
<dbReference type="PANTHER" id="PTHR45754:SF3">
    <property type="entry name" value="METHYLENETETRAHYDROFOLATE REDUCTASE (NADPH)"/>
    <property type="match status" value="1"/>
</dbReference>
<comment type="pathway">
    <text evidence="2">One-carbon metabolism; tetrahydrofolate interconversion.</text>
</comment>
<keyword evidence="5" id="KW-0274">FAD</keyword>
<proteinExistence type="inferred from homology"/>
<evidence type="ECO:0000313" key="8">
    <source>
        <dbReference type="EMBL" id="CBN75300.1"/>
    </source>
</evidence>
<dbReference type="InterPro" id="IPR004621">
    <property type="entry name" value="Fadh2_euk"/>
</dbReference>
<dbReference type="InterPro" id="IPR029041">
    <property type="entry name" value="FAD-linked_oxidoreductase-like"/>
</dbReference>
<dbReference type="Gene3D" id="3.20.20.220">
    <property type="match status" value="1"/>
</dbReference>
<evidence type="ECO:0000256" key="5">
    <source>
        <dbReference type="ARBA" id="ARBA00022827"/>
    </source>
</evidence>
<keyword evidence="4" id="KW-0285">Flavoprotein</keyword>
<dbReference type="GO" id="GO:0009086">
    <property type="term" value="P:methionine biosynthetic process"/>
    <property type="evidence" value="ECO:0007669"/>
    <property type="project" value="TreeGrafter"/>
</dbReference>
<dbReference type="OrthoDB" id="16284at2759"/>
<dbReference type="GO" id="GO:0005829">
    <property type="term" value="C:cytosol"/>
    <property type="evidence" value="ECO:0007669"/>
    <property type="project" value="TreeGrafter"/>
</dbReference>
<dbReference type="UniPathway" id="UPA00193"/>
<accession>D8LT26</accession>
<dbReference type="OMA" id="YELFPPR"/>
<dbReference type="InterPro" id="IPR003171">
    <property type="entry name" value="Mehydrof_redctse-like"/>
</dbReference>
<evidence type="ECO:0000256" key="2">
    <source>
        <dbReference type="ARBA" id="ARBA00004777"/>
    </source>
</evidence>
<gene>
    <name evidence="8" type="ORF">Esi_0078_0011</name>
</gene>
<evidence type="ECO:0000256" key="6">
    <source>
        <dbReference type="ARBA" id="ARBA00022857"/>
    </source>
</evidence>
<dbReference type="CDD" id="cd00537">
    <property type="entry name" value="MTHFR"/>
    <property type="match status" value="1"/>
</dbReference>
<dbReference type="STRING" id="2880.D8LT26"/>
<dbReference type="SUPFAM" id="SSF51730">
    <property type="entry name" value="FAD-linked oxidoreductase"/>
    <property type="match status" value="1"/>
</dbReference>
<keyword evidence="6" id="KW-0521">NADP</keyword>
<dbReference type="FunFam" id="3.20.20.220:FF:000002">
    <property type="entry name" value="Methylenetetrahydrofolate reductase"/>
    <property type="match status" value="1"/>
</dbReference>
<dbReference type="AlphaFoldDB" id="D8LT26"/>
<evidence type="ECO:0000256" key="7">
    <source>
        <dbReference type="ARBA" id="ARBA00023002"/>
    </source>
</evidence>
<dbReference type="EMBL" id="FN649731">
    <property type="protein sequence ID" value="CBN75300.1"/>
    <property type="molecule type" value="Genomic_DNA"/>
</dbReference>